<dbReference type="RefSeq" id="XP_023583508.1">
    <property type="nucleotide sequence ID" value="XM_023727740.1"/>
</dbReference>
<dbReference type="RefSeq" id="XP_023583507.1">
    <property type="nucleotide sequence ID" value="XM_023727739.1"/>
</dbReference>
<keyword evidence="2" id="KW-1185">Reference proteome</keyword>
<evidence type="ECO:0000313" key="6">
    <source>
        <dbReference type="RefSeq" id="XP_023583510.1"/>
    </source>
</evidence>
<evidence type="ECO:0000313" key="5">
    <source>
        <dbReference type="RefSeq" id="XP_023583509.1"/>
    </source>
</evidence>
<proteinExistence type="predicted"/>
<dbReference type="RefSeq" id="XP_023583510.1">
    <property type="nucleotide sequence ID" value="XM_023727742.1"/>
</dbReference>
<organism evidence="2 5">
    <name type="scientific">Trichechus manatus latirostris</name>
    <name type="common">Florida manatee</name>
    <dbReference type="NCBI Taxonomy" id="127582"/>
    <lineage>
        <taxon>Eukaryota</taxon>
        <taxon>Metazoa</taxon>
        <taxon>Chordata</taxon>
        <taxon>Craniata</taxon>
        <taxon>Vertebrata</taxon>
        <taxon>Euteleostomi</taxon>
        <taxon>Mammalia</taxon>
        <taxon>Eutheria</taxon>
        <taxon>Afrotheria</taxon>
        <taxon>Sirenia</taxon>
        <taxon>Trichechidae</taxon>
        <taxon>Trichechus</taxon>
    </lineage>
</organism>
<dbReference type="AlphaFoldDB" id="A0A2Y9QVY9"/>
<protein>
    <submittedName>
        <fullName evidence="3 4">Uncharacterized protein LOC111819771</fullName>
    </submittedName>
</protein>
<evidence type="ECO:0000313" key="2">
    <source>
        <dbReference type="Proteomes" id="UP000248480"/>
    </source>
</evidence>
<sequence>MGQSVLLLLLGPLLSVVAQPWKDNLLVHLSDGVVHGSKLSDCWICHKGKTEGSRHGPLFKAIPVNLSGIDRLPPPFPKPKGTKIITLQVIPSPVEANRFGEVPCLEPADVSWWSNVEPATKDFKRPPSCSPVVADLIYLKNFTNCNISHKNGNTWYEIVGKFNSKLTIGPCEPPGENFTMMVHGSQATYKTFCPTNSSFKVNYTTQAIWRINETNPTCNQSHNYGSWKNWIRSIHASAWNKSGDWGPLRGPRSYPGCERTNNHFLTGRFQAWILKNPSLNPNNSTCWHNSPQLLCLPTGLWFLCRDCSGRTRALSCLNSTEVSGRCTIGWLRLKDDHISSRSSPPVWPLRVSAFGKVCAF</sequence>
<evidence type="ECO:0000256" key="1">
    <source>
        <dbReference type="SAM" id="SignalP"/>
    </source>
</evidence>
<dbReference type="KEGG" id="tmu:111819771"/>
<evidence type="ECO:0000313" key="4">
    <source>
        <dbReference type="RefSeq" id="XP_023583508.1"/>
    </source>
</evidence>
<accession>A0A2Y9QVY9</accession>
<dbReference type="GeneID" id="111819771"/>
<reference evidence="3 4" key="1">
    <citation type="submission" date="2025-04" db="UniProtKB">
        <authorList>
            <consortium name="RefSeq"/>
        </authorList>
    </citation>
    <scope>IDENTIFICATION</scope>
</reference>
<feature type="signal peptide" evidence="1">
    <location>
        <begin position="1"/>
        <end position="18"/>
    </location>
</feature>
<dbReference type="RefSeq" id="XP_023583509.1">
    <property type="nucleotide sequence ID" value="XM_023727741.1"/>
</dbReference>
<name>A0A2Y9QVY9_TRIMA</name>
<evidence type="ECO:0000313" key="3">
    <source>
        <dbReference type="RefSeq" id="XP_023583507.1"/>
    </source>
</evidence>
<feature type="chain" id="PRO_5044583508" evidence="1">
    <location>
        <begin position="19"/>
        <end position="360"/>
    </location>
</feature>
<keyword evidence="1" id="KW-0732">Signal</keyword>
<gene>
    <name evidence="3 4 5 6" type="primary">LOC111819771</name>
</gene>
<dbReference type="Proteomes" id="UP000248480">
    <property type="component" value="Unplaced"/>
</dbReference>